<dbReference type="OrthoDB" id="9971063at2759"/>
<dbReference type="GO" id="GO:0003676">
    <property type="term" value="F:nucleic acid binding"/>
    <property type="evidence" value="ECO:0007669"/>
    <property type="project" value="InterPro"/>
</dbReference>
<proteinExistence type="predicted"/>
<dbReference type="InterPro" id="IPR036397">
    <property type="entry name" value="RNaseH_sf"/>
</dbReference>
<dbReference type="PANTHER" id="PTHR47326:SF1">
    <property type="entry name" value="HTH PSQ-TYPE DOMAIN-CONTAINING PROTEIN"/>
    <property type="match status" value="1"/>
</dbReference>
<gene>
    <name evidence="1" type="ORF">TNIN_191741</name>
</gene>
<dbReference type="AlphaFoldDB" id="A0A8X6K2Y0"/>
<name>A0A8X6K2Y0_9ARAC</name>
<protein>
    <submittedName>
        <fullName evidence="1">Uncharacterized protein</fullName>
    </submittedName>
</protein>
<comment type="caution">
    <text evidence="1">The sequence shown here is derived from an EMBL/GenBank/DDBJ whole genome shotgun (WGS) entry which is preliminary data.</text>
</comment>
<dbReference type="PANTHER" id="PTHR47326">
    <property type="entry name" value="TRANSPOSABLE ELEMENT TC3 TRANSPOSASE-LIKE PROTEIN"/>
    <property type="match status" value="1"/>
</dbReference>
<sequence length="98" mass="10869">MRNQLIEQPDLLSKIEWRDEACFKLSGYVNRHNSVCWAEENTHVIMTTQLYHPGVTVWGGISCDGVMGSVLFDGTVDRSCGNTTVNTTRLHGIVLSTG</sequence>
<dbReference type="Gene3D" id="3.30.420.10">
    <property type="entry name" value="Ribonuclease H-like superfamily/Ribonuclease H"/>
    <property type="match status" value="1"/>
</dbReference>
<dbReference type="Proteomes" id="UP000886998">
    <property type="component" value="Unassembled WGS sequence"/>
</dbReference>
<reference evidence="1" key="1">
    <citation type="submission" date="2020-08" db="EMBL/GenBank/DDBJ databases">
        <title>Multicomponent nature underlies the extraordinary mechanical properties of spider dragline silk.</title>
        <authorList>
            <person name="Kono N."/>
            <person name="Nakamura H."/>
            <person name="Mori M."/>
            <person name="Yoshida Y."/>
            <person name="Ohtoshi R."/>
            <person name="Malay A.D."/>
            <person name="Moran D.A.P."/>
            <person name="Tomita M."/>
            <person name="Numata K."/>
            <person name="Arakawa K."/>
        </authorList>
    </citation>
    <scope>NUCLEOTIDE SEQUENCE</scope>
</reference>
<accession>A0A8X6K2Y0</accession>
<evidence type="ECO:0000313" key="1">
    <source>
        <dbReference type="EMBL" id="GFS59396.1"/>
    </source>
</evidence>
<organism evidence="1 2">
    <name type="scientific">Trichonephila inaurata madagascariensis</name>
    <dbReference type="NCBI Taxonomy" id="2747483"/>
    <lineage>
        <taxon>Eukaryota</taxon>
        <taxon>Metazoa</taxon>
        <taxon>Ecdysozoa</taxon>
        <taxon>Arthropoda</taxon>
        <taxon>Chelicerata</taxon>
        <taxon>Arachnida</taxon>
        <taxon>Araneae</taxon>
        <taxon>Araneomorphae</taxon>
        <taxon>Entelegynae</taxon>
        <taxon>Araneoidea</taxon>
        <taxon>Nephilidae</taxon>
        <taxon>Trichonephila</taxon>
        <taxon>Trichonephila inaurata</taxon>
    </lineage>
</organism>
<dbReference type="EMBL" id="BMAV01027448">
    <property type="protein sequence ID" value="GFS59396.1"/>
    <property type="molecule type" value="Genomic_DNA"/>
</dbReference>
<keyword evidence="2" id="KW-1185">Reference proteome</keyword>
<evidence type="ECO:0000313" key="2">
    <source>
        <dbReference type="Proteomes" id="UP000886998"/>
    </source>
</evidence>